<gene>
    <name evidence="1" type="ORF">S01H1_62520</name>
</gene>
<dbReference type="Gene3D" id="3.40.50.880">
    <property type="match status" value="1"/>
</dbReference>
<name>X0YY69_9ZZZZ</name>
<sequence length="253" mass="27219">DLQADRMEGFDALLIDGAPMLSPAEMEGLRAFVEAGGMAVISGALSIRDRFDPPEKARSISEFLPGCADALVQQVSALDLEMDGYEPDGGRIKCPDEGSATLTFRGEAGAWRISVQYLDESDGVSSYELLLHDQQVGAWTADEDDDAWRSFTTEAVDLEPGDRIVVRARQGEGEYARLSSITLRTVPDEGGVFEQELGEGRIIQVAGPLDSALPEEEQRAVEALRAATPVSGTWPDSVLVNLLRQPSPAVLGV</sequence>
<dbReference type="InterPro" id="IPR029062">
    <property type="entry name" value="Class_I_gatase-like"/>
</dbReference>
<dbReference type="EMBL" id="BARS01041070">
    <property type="protein sequence ID" value="GAG41451.1"/>
    <property type="molecule type" value="Genomic_DNA"/>
</dbReference>
<reference evidence="1" key="1">
    <citation type="journal article" date="2014" name="Front. Microbiol.">
        <title>High frequency of phylogenetically diverse reductive dehalogenase-homologous genes in deep subseafloor sedimentary metagenomes.</title>
        <authorList>
            <person name="Kawai M."/>
            <person name="Futagami T."/>
            <person name="Toyoda A."/>
            <person name="Takaki Y."/>
            <person name="Nishi S."/>
            <person name="Hori S."/>
            <person name="Arai W."/>
            <person name="Tsubouchi T."/>
            <person name="Morono Y."/>
            <person name="Uchiyama I."/>
            <person name="Ito T."/>
            <person name="Fujiyama A."/>
            <person name="Inagaki F."/>
            <person name="Takami H."/>
        </authorList>
    </citation>
    <scope>NUCLEOTIDE SEQUENCE</scope>
    <source>
        <strain evidence="1">Expedition CK06-06</strain>
    </source>
</reference>
<evidence type="ECO:0000313" key="1">
    <source>
        <dbReference type="EMBL" id="GAG41451.1"/>
    </source>
</evidence>
<feature type="non-terminal residue" evidence="1">
    <location>
        <position position="1"/>
    </location>
</feature>
<dbReference type="AlphaFoldDB" id="X0YY69"/>
<comment type="caution">
    <text evidence="1">The sequence shown here is derived from an EMBL/GenBank/DDBJ whole genome shotgun (WGS) entry which is preliminary data.</text>
</comment>
<proteinExistence type="predicted"/>
<protein>
    <submittedName>
        <fullName evidence="1">Uncharacterized protein</fullName>
    </submittedName>
</protein>
<accession>X0YY69</accession>
<dbReference type="CDD" id="cd03143">
    <property type="entry name" value="A4_beta-galactosidase_middle_domain"/>
    <property type="match status" value="1"/>
</dbReference>
<feature type="non-terminal residue" evidence="1">
    <location>
        <position position="253"/>
    </location>
</feature>
<organism evidence="1">
    <name type="scientific">marine sediment metagenome</name>
    <dbReference type="NCBI Taxonomy" id="412755"/>
    <lineage>
        <taxon>unclassified sequences</taxon>
        <taxon>metagenomes</taxon>
        <taxon>ecological metagenomes</taxon>
    </lineage>
</organism>